<keyword evidence="1" id="KW-0472">Membrane</keyword>
<protein>
    <submittedName>
        <fullName evidence="2">Uncharacterized protein</fullName>
    </submittedName>
</protein>
<accession>A0A0P0CML1</accession>
<feature type="transmembrane region" description="Helical" evidence="1">
    <location>
        <begin position="118"/>
        <end position="138"/>
    </location>
</feature>
<keyword evidence="3" id="KW-1185">Reference proteome</keyword>
<gene>
    <name evidence="2" type="ORF">APS56_02055</name>
</gene>
<dbReference type="PATRIC" id="fig|1736674.3.peg.427"/>
<feature type="transmembrane region" description="Helical" evidence="1">
    <location>
        <begin position="18"/>
        <end position="37"/>
    </location>
</feature>
<evidence type="ECO:0000313" key="3">
    <source>
        <dbReference type="Proteomes" id="UP000057981"/>
    </source>
</evidence>
<reference evidence="2 3" key="1">
    <citation type="submission" date="2015-10" db="EMBL/GenBank/DDBJ databases">
        <authorList>
            <person name="Gilbert D.G."/>
        </authorList>
    </citation>
    <scope>NUCLEOTIDE SEQUENCE [LARGE SCALE GENOMIC DNA]</scope>
    <source>
        <strain evidence="3">HZ-22</strain>
    </source>
</reference>
<evidence type="ECO:0000313" key="2">
    <source>
        <dbReference type="EMBL" id="ALJ04009.1"/>
    </source>
</evidence>
<dbReference type="OrthoDB" id="1446731at2"/>
<proteinExistence type="predicted"/>
<organism evidence="2 3">
    <name type="scientific">Pseudalgibacter alginicilyticus</name>
    <dbReference type="NCBI Taxonomy" id="1736674"/>
    <lineage>
        <taxon>Bacteria</taxon>
        <taxon>Pseudomonadati</taxon>
        <taxon>Bacteroidota</taxon>
        <taxon>Flavobacteriia</taxon>
        <taxon>Flavobacteriales</taxon>
        <taxon>Flavobacteriaceae</taxon>
        <taxon>Pseudalgibacter</taxon>
    </lineage>
</organism>
<feature type="transmembrane region" description="Helical" evidence="1">
    <location>
        <begin position="64"/>
        <end position="84"/>
    </location>
</feature>
<keyword evidence="1" id="KW-1133">Transmembrane helix</keyword>
<feature type="transmembrane region" description="Helical" evidence="1">
    <location>
        <begin position="89"/>
        <end position="106"/>
    </location>
</feature>
<sequence>MEQQQSKLTKEKLKNKNLVIGSIIATLIAISPYLFYLHESVPDVKVWHTFLFTYNAGHYDSASIAIWVLLGKLIPLYLLFIWFFTCRHWWYHVLIVPISMYAYQTFDVLNKDIIFFDANQLIYLFPIMAVVIPSIYLIRARIFNKINETTKTMQELEDELKVSPKSFWEKMRQYF</sequence>
<dbReference type="STRING" id="1736674.APS56_02055"/>
<dbReference type="AlphaFoldDB" id="A0A0P0CML1"/>
<dbReference type="KEGG" id="ahz:APS56_02055"/>
<keyword evidence="1" id="KW-0812">Transmembrane</keyword>
<dbReference type="Proteomes" id="UP000057981">
    <property type="component" value="Chromosome"/>
</dbReference>
<dbReference type="EMBL" id="CP012898">
    <property type="protein sequence ID" value="ALJ04009.1"/>
    <property type="molecule type" value="Genomic_DNA"/>
</dbReference>
<name>A0A0P0CML1_9FLAO</name>
<evidence type="ECO:0000256" key="1">
    <source>
        <dbReference type="SAM" id="Phobius"/>
    </source>
</evidence>